<keyword evidence="3" id="KW-1185">Reference proteome</keyword>
<feature type="compositionally biased region" description="Basic and acidic residues" evidence="1">
    <location>
        <begin position="46"/>
        <end position="57"/>
    </location>
</feature>
<dbReference type="InterPro" id="IPR009057">
    <property type="entry name" value="Homeodomain-like_sf"/>
</dbReference>
<protein>
    <recommendedName>
        <fullName evidence="4">Myb-like domain-containing protein</fullName>
    </recommendedName>
</protein>
<accession>A0A427XP73</accession>
<dbReference type="GeneID" id="39593760"/>
<sequence>MPRDKSSKTESKPYTRPAKREPSASDSSESEFKHTPKPKPSKSGSVKREPKEPKDSSVNRPWTGADYLALLDHILEHGTSKANLADAVPGRTKSQAYDAWRRRALPCIRTALMAKGNKESK</sequence>
<evidence type="ECO:0000313" key="2">
    <source>
        <dbReference type="EMBL" id="RSH80633.1"/>
    </source>
</evidence>
<feature type="compositionally biased region" description="Basic and acidic residues" evidence="1">
    <location>
        <begin position="1"/>
        <end position="23"/>
    </location>
</feature>
<evidence type="ECO:0000313" key="3">
    <source>
        <dbReference type="Proteomes" id="UP000279236"/>
    </source>
</evidence>
<comment type="caution">
    <text evidence="2">The sequence shown here is derived from an EMBL/GenBank/DDBJ whole genome shotgun (WGS) entry which is preliminary data.</text>
</comment>
<proteinExistence type="predicted"/>
<feature type="region of interest" description="Disordered" evidence="1">
    <location>
        <begin position="1"/>
        <end position="62"/>
    </location>
</feature>
<dbReference type="AlphaFoldDB" id="A0A427XP73"/>
<evidence type="ECO:0008006" key="4">
    <source>
        <dbReference type="Google" id="ProtNLM"/>
    </source>
</evidence>
<organism evidence="2 3">
    <name type="scientific">Apiotrichum porosum</name>
    <dbReference type="NCBI Taxonomy" id="105984"/>
    <lineage>
        <taxon>Eukaryota</taxon>
        <taxon>Fungi</taxon>
        <taxon>Dikarya</taxon>
        <taxon>Basidiomycota</taxon>
        <taxon>Agaricomycotina</taxon>
        <taxon>Tremellomycetes</taxon>
        <taxon>Trichosporonales</taxon>
        <taxon>Trichosporonaceae</taxon>
        <taxon>Apiotrichum</taxon>
    </lineage>
</organism>
<dbReference type="SUPFAM" id="SSF46689">
    <property type="entry name" value="Homeodomain-like"/>
    <property type="match status" value="1"/>
</dbReference>
<name>A0A427XP73_9TREE</name>
<gene>
    <name evidence="2" type="ORF">EHS24_009217</name>
</gene>
<evidence type="ECO:0000256" key="1">
    <source>
        <dbReference type="SAM" id="MobiDB-lite"/>
    </source>
</evidence>
<dbReference type="OrthoDB" id="10601752at2759"/>
<dbReference type="RefSeq" id="XP_028475580.1">
    <property type="nucleotide sequence ID" value="XM_028624508.1"/>
</dbReference>
<dbReference type="EMBL" id="RSCE01000008">
    <property type="protein sequence ID" value="RSH80633.1"/>
    <property type="molecule type" value="Genomic_DNA"/>
</dbReference>
<reference evidence="2 3" key="1">
    <citation type="submission" date="2018-11" db="EMBL/GenBank/DDBJ databases">
        <title>Genome sequence of Apiotrichum porosum DSM 27194.</title>
        <authorList>
            <person name="Aliyu H."/>
            <person name="Gorte O."/>
            <person name="Ochsenreither K."/>
        </authorList>
    </citation>
    <scope>NUCLEOTIDE SEQUENCE [LARGE SCALE GENOMIC DNA]</scope>
    <source>
        <strain evidence="2 3">DSM 27194</strain>
    </source>
</reference>
<dbReference type="Proteomes" id="UP000279236">
    <property type="component" value="Unassembled WGS sequence"/>
</dbReference>